<dbReference type="AlphaFoldDB" id="A0A6J4T524"/>
<feature type="chain" id="PRO_5026744848" evidence="1">
    <location>
        <begin position="26"/>
        <end position="197"/>
    </location>
</feature>
<keyword evidence="1" id="KW-0732">Signal</keyword>
<feature type="signal peptide" evidence="1">
    <location>
        <begin position="1"/>
        <end position="25"/>
    </location>
</feature>
<evidence type="ECO:0000256" key="1">
    <source>
        <dbReference type="SAM" id="SignalP"/>
    </source>
</evidence>
<dbReference type="EMBL" id="CADCVQ010000120">
    <property type="protein sequence ID" value="CAA9513673.1"/>
    <property type="molecule type" value="Genomic_DNA"/>
</dbReference>
<gene>
    <name evidence="2" type="ORF">AVDCRST_MAG67-2821</name>
</gene>
<sequence>MRIFTMGVVLGVMCATLGPATLTSAAQTTCLKRPGVTLLSNSQVRVYETDPPSSEDGTLTRLWACRVGSAKRDSLVDAFYNPLNGEQSYSSVRLVGVRVAFVVSLVSPDEQTTTHNVLRVDMRSGRVDRATVTKRVRLVTSRAGGVAWIESGAVRSLERLSARTLDAGPVKAGSLKRAGRWSVSWVRGGQRRTARLS</sequence>
<reference evidence="2" key="1">
    <citation type="submission" date="2020-02" db="EMBL/GenBank/DDBJ databases">
        <authorList>
            <person name="Meier V. D."/>
        </authorList>
    </citation>
    <scope>NUCLEOTIDE SEQUENCE</scope>
    <source>
        <strain evidence="2">AVDCRST_MAG67</strain>
    </source>
</reference>
<organism evidence="2">
    <name type="scientific">uncultured Solirubrobacteraceae bacterium</name>
    <dbReference type="NCBI Taxonomy" id="1162706"/>
    <lineage>
        <taxon>Bacteria</taxon>
        <taxon>Bacillati</taxon>
        <taxon>Actinomycetota</taxon>
        <taxon>Thermoleophilia</taxon>
        <taxon>Solirubrobacterales</taxon>
        <taxon>Solirubrobacteraceae</taxon>
        <taxon>environmental samples</taxon>
    </lineage>
</organism>
<evidence type="ECO:0000313" key="2">
    <source>
        <dbReference type="EMBL" id="CAA9513673.1"/>
    </source>
</evidence>
<proteinExistence type="predicted"/>
<name>A0A6J4T524_9ACTN</name>
<protein>
    <submittedName>
        <fullName evidence="2">Uncharacterized protein</fullName>
    </submittedName>
</protein>
<accession>A0A6J4T524</accession>